<dbReference type="Gramene" id="KZN09843">
    <property type="protein sequence ID" value="KZN09843"/>
    <property type="gene ID" value="DCAR_002499"/>
</dbReference>
<evidence type="ECO:0000259" key="11">
    <source>
        <dbReference type="PROSITE" id="PS50114"/>
    </source>
</evidence>
<feature type="region of interest" description="Disordered" evidence="10">
    <location>
        <begin position="1"/>
        <end position="20"/>
    </location>
</feature>
<dbReference type="GO" id="GO:0008270">
    <property type="term" value="F:zinc ion binding"/>
    <property type="evidence" value="ECO:0007669"/>
    <property type="project" value="UniProtKB-KW"/>
</dbReference>
<dbReference type="Gene3D" id="3.30.50.10">
    <property type="entry name" value="Erythroid Transcription Factor GATA-1, subunit A"/>
    <property type="match status" value="1"/>
</dbReference>
<keyword evidence="2 9" id="KW-0863">Zinc-finger</keyword>
<evidence type="ECO:0000313" key="12">
    <source>
        <dbReference type="EMBL" id="KZN09843.1"/>
    </source>
</evidence>
<protein>
    <recommendedName>
        <fullName evidence="11">GATA-type domain-containing protein</fullName>
    </recommendedName>
</protein>
<dbReference type="OrthoDB" id="2162994at2759"/>
<dbReference type="PROSITE" id="PS00344">
    <property type="entry name" value="GATA_ZN_FINGER_1"/>
    <property type="match status" value="1"/>
</dbReference>
<evidence type="ECO:0000256" key="6">
    <source>
        <dbReference type="ARBA" id="ARBA00023163"/>
    </source>
</evidence>
<evidence type="ECO:0000313" key="14">
    <source>
        <dbReference type="Proteomes" id="UP000077755"/>
    </source>
</evidence>
<organism evidence="12">
    <name type="scientific">Daucus carota subsp. sativus</name>
    <name type="common">Carrot</name>
    <dbReference type="NCBI Taxonomy" id="79200"/>
    <lineage>
        <taxon>Eukaryota</taxon>
        <taxon>Viridiplantae</taxon>
        <taxon>Streptophyta</taxon>
        <taxon>Embryophyta</taxon>
        <taxon>Tracheophyta</taxon>
        <taxon>Spermatophyta</taxon>
        <taxon>Magnoliopsida</taxon>
        <taxon>eudicotyledons</taxon>
        <taxon>Gunneridae</taxon>
        <taxon>Pentapetalae</taxon>
        <taxon>asterids</taxon>
        <taxon>campanulids</taxon>
        <taxon>Apiales</taxon>
        <taxon>Apiaceae</taxon>
        <taxon>Apioideae</taxon>
        <taxon>Scandiceae</taxon>
        <taxon>Daucinae</taxon>
        <taxon>Daucus</taxon>
        <taxon>Daucus sect. Daucus</taxon>
    </lineage>
</organism>
<evidence type="ECO:0000256" key="3">
    <source>
        <dbReference type="ARBA" id="ARBA00022833"/>
    </source>
</evidence>
<keyword evidence="6" id="KW-0804">Transcription</keyword>
<accession>A0A162B4C0</accession>
<evidence type="ECO:0000256" key="8">
    <source>
        <dbReference type="ARBA" id="ARBA00037539"/>
    </source>
</evidence>
<evidence type="ECO:0000256" key="9">
    <source>
        <dbReference type="PROSITE-ProRule" id="PRU00094"/>
    </source>
</evidence>
<reference evidence="13" key="2">
    <citation type="submission" date="2022-03" db="EMBL/GenBank/DDBJ databases">
        <title>Draft title - Genomic analysis of global carrot germplasm unveils the trajectory of domestication and the origin of high carotenoid orange carrot.</title>
        <authorList>
            <person name="Iorizzo M."/>
            <person name="Ellison S."/>
            <person name="Senalik D."/>
            <person name="Macko-Podgorni A."/>
            <person name="Grzebelus D."/>
            <person name="Bostan H."/>
            <person name="Rolling W."/>
            <person name="Curaba J."/>
            <person name="Simon P."/>
        </authorList>
    </citation>
    <scope>NUCLEOTIDE SEQUENCE</scope>
    <source>
        <tissue evidence="13">Leaf</tissue>
    </source>
</reference>
<dbReference type="PANTHER" id="PTHR47172:SF24">
    <property type="entry name" value="GATA ZINC FINGER DOMAIN-CONTAINING PROTEIN 14-RELATED"/>
    <property type="match status" value="1"/>
</dbReference>
<sequence>MVDRNERGSNSDEISSRTPVRIPTTGTLILPAKTCWDCETTRTPLWRTGPSGPKSLCNACGIRFGKLRKELELLGLVSPKVVRKRNSTKSSSLNMSTVTSDRSSGNNNVGEAFNKPADLGGSGNGELVSENLRSRLFEAASVVQGEMEQAALILMAMSCD</sequence>
<dbReference type="EMBL" id="CP093343">
    <property type="protein sequence ID" value="WOG83429.1"/>
    <property type="molecule type" value="Genomic_DNA"/>
</dbReference>
<dbReference type="PANTHER" id="PTHR47172">
    <property type="entry name" value="OS01G0976800 PROTEIN"/>
    <property type="match status" value="1"/>
</dbReference>
<dbReference type="PROSITE" id="PS50114">
    <property type="entry name" value="GATA_ZN_FINGER_2"/>
    <property type="match status" value="1"/>
</dbReference>
<feature type="domain" description="GATA-type" evidence="11">
    <location>
        <begin position="29"/>
        <end position="62"/>
    </location>
</feature>
<evidence type="ECO:0000256" key="1">
    <source>
        <dbReference type="ARBA" id="ARBA00022723"/>
    </source>
</evidence>
<dbReference type="GO" id="GO:0006355">
    <property type="term" value="P:regulation of DNA-templated transcription"/>
    <property type="evidence" value="ECO:0007669"/>
    <property type="project" value="InterPro"/>
</dbReference>
<dbReference type="AlphaFoldDB" id="A0A162B4C0"/>
<dbReference type="InterPro" id="IPR000679">
    <property type="entry name" value="Znf_GATA"/>
</dbReference>
<dbReference type="CDD" id="cd00202">
    <property type="entry name" value="ZnF_GATA"/>
    <property type="match status" value="1"/>
</dbReference>
<keyword evidence="1" id="KW-0479">Metal-binding</keyword>
<name>A0A162B4C0_DAUCS</name>
<dbReference type="KEGG" id="dcr:108221738"/>
<comment type="similarity">
    <text evidence="7">Belongs to the type IV zinc-finger family. Class B subfamily.</text>
</comment>
<keyword evidence="5" id="KW-0238">DNA-binding</keyword>
<dbReference type="GO" id="GO:0043565">
    <property type="term" value="F:sequence-specific DNA binding"/>
    <property type="evidence" value="ECO:0007669"/>
    <property type="project" value="InterPro"/>
</dbReference>
<proteinExistence type="inferred from homology"/>
<dbReference type="EMBL" id="LNRQ01000001">
    <property type="protein sequence ID" value="KZN09843.1"/>
    <property type="molecule type" value="Genomic_DNA"/>
</dbReference>
<evidence type="ECO:0000256" key="2">
    <source>
        <dbReference type="ARBA" id="ARBA00022771"/>
    </source>
</evidence>
<gene>
    <name evidence="12" type="ORF">DCAR_002499</name>
    <name evidence="13" type="ORF">DCAR_0102604</name>
</gene>
<dbReference type="Proteomes" id="UP000077755">
    <property type="component" value="Chromosome 1"/>
</dbReference>
<evidence type="ECO:0000313" key="13">
    <source>
        <dbReference type="EMBL" id="WOG83429.1"/>
    </source>
</evidence>
<reference evidence="12" key="1">
    <citation type="journal article" date="2016" name="Nat. Genet.">
        <title>A high-quality carrot genome assembly provides new insights into carotenoid accumulation and asterid genome evolution.</title>
        <authorList>
            <person name="Iorizzo M."/>
            <person name="Ellison S."/>
            <person name="Senalik D."/>
            <person name="Zeng P."/>
            <person name="Satapoomin P."/>
            <person name="Huang J."/>
            <person name="Bowman M."/>
            <person name="Iovene M."/>
            <person name="Sanseverino W."/>
            <person name="Cavagnaro P."/>
            <person name="Yildiz M."/>
            <person name="Macko-Podgorni A."/>
            <person name="Moranska E."/>
            <person name="Grzebelus E."/>
            <person name="Grzebelus D."/>
            <person name="Ashrafi H."/>
            <person name="Zheng Z."/>
            <person name="Cheng S."/>
            <person name="Spooner D."/>
            <person name="Van Deynze A."/>
            <person name="Simon P."/>
        </authorList>
    </citation>
    <scope>NUCLEOTIDE SEQUENCE [LARGE SCALE GENOMIC DNA]</scope>
    <source>
        <tissue evidence="12">Leaf</tissue>
    </source>
</reference>
<dbReference type="Pfam" id="PF00320">
    <property type="entry name" value="GATA"/>
    <property type="match status" value="1"/>
</dbReference>
<keyword evidence="14" id="KW-1185">Reference proteome</keyword>
<comment type="function">
    <text evidence="8">Transcriptional regulator that specifically binds 5'-GATA-3' or 5'-GAT-3' motifs within gene promoters.</text>
</comment>
<dbReference type="SUPFAM" id="SSF57716">
    <property type="entry name" value="Glucocorticoid receptor-like (DNA-binding domain)"/>
    <property type="match status" value="1"/>
</dbReference>
<dbReference type="InterPro" id="IPR013088">
    <property type="entry name" value="Znf_NHR/GATA"/>
</dbReference>
<evidence type="ECO:0000256" key="5">
    <source>
        <dbReference type="ARBA" id="ARBA00023125"/>
    </source>
</evidence>
<feature type="compositionally biased region" description="Basic and acidic residues" evidence="10">
    <location>
        <begin position="1"/>
        <end position="10"/>
    </location>
</feature>
<keyword evidence="4" id="KW-0805">Transcription regulation</keyword>
<feature type="compositionally biased region" description="Polar residues" evidence="10">
    <location>
        <begin position="88"/>
        <end position="109"/>
    </location>
</feature>
<feature type="region of interest" description="Disordered" evidence="10">
    <location>
        <begin position="87"/>
        <end position="116"/>
    </location>
</feature>
<keyword evidence="3" id="KW-0862">Zinc</keyword>
<evidence type="ECO:0000256" key="10">
    <source>
        <dbReference type="SAM" id="MobiDB-lite"/>
    </source>
</evidence>
<dbReference type="SMART" id="SM00401">
    <property type="entry name" value="ZnF_GATA"/>
    <property type="match status" value="1"/>
</dbReference>
<evidence type="ECO:0000256" key="7">
    <source>
        <dbReference type="ARBA" id="ARBA00024019"/>
    </source>
</evidence>
<evidence type="ECO:0000256" key="4">
    <source>
        <dbReference type="ARBA" id="ARBA00023015"/>
    </source>
</evidence>